<keyword evidence="5" id="KW-0378">Hydrolase</keyword>
<evidence type="ECO:0000313" key="7">
    <source>
        <dbReference type="EMBL" id="AIJ06189.1"/>
    </source>
</evidence>
<evidence type="ECO:0000256" key="4">
    <source>
        <dbReference type="ARBA" id="ARBA00022741"/>
    </source>
</evidence>
<dbReference type="CDD" id="cd06661">
    <property type="entry name" value="GGCT_like"/>
    <property type="match status" value="1"/>
</dbReference>
<keyword evidence="4" id="KW-0547">Nucleotide-binding</keyword>
<keyword evidence="1" id="KW-0597">Phosphoprotein</keyword>
<organism evidence="7 8">
    <name type="scientific">Methanocaldococcus bathoardescens</name>
    <dbReference type="NCBI Taxonomy" id="1301915"/>
    <lineage>
        <taxon>Archaea</taxon>
        <taxon>Methanobacteriati</taxon>
        <taxon>Methanobacteriota</taxon>
        <taxon>Methanomada group</taxon>
        <taxon>Methanococci</taxon>
        <taxon>Methanococcales</taxon>
        <taxon>Methanocaldococcaceae</taxon>
        <taxon>Methanocaldococcus</taxon>
    </lineage>
</organism>
<dbReference type="GO" id="GO:0110001">
    <property type="term" value="C:toxin-antitoxin complex"/>
    <property type="evidence" value="ECO:0007669"/>
    <property type="project" value="InterPro"/>
</dbReference>
<reference evidence="7 8" key="1">
    <citation type="journal article" date="2015" name="Int. J. Syst. Evol. Microbiol.">
        <title>M ethanocaldococcus bathoardescens sp. nov., a hyperthermophilic methanogen isolated from a volcanically active deep-sea hydrothermal vent.</title>
        <authorList>
            <person name="Stewart L.C."/>
            <person name="Jung J.H."/>
            <person name="Kim Y.T."/>
            <person name="Kwon S.W."/>
            <person name="Park C.S."/>
            <person name="Holden J.F."/>
        </authorList>
    </citation>
    <scope>NUCLEOTIDE SEQUENCE [LARGE SCALE GENOMIC DNA]</scope>
    <source>
        <strain evidence="7 8">JH146</strain>
    </source>
</reference>
<dbReference type="InterPro" id="IPR051813">
    <property type="entry name" value="HepT_RNase_toxin"/>
</dbReference>
<dbReference type="InterPro" id="IPR013024">
    <property type="entry name" value="GGCT-like"/>
</dbReference>
<dbReference type="EMBL" id="CP009149">
    <property type="protein sequence ID" value="AIJ06189.1"/>
    <property type="molecule type" value="Genomic_DNA"/>
</dbReference>
<dbReference type="InterPro" id="IPR008201">
    <property type="entry name" value="HepT-like"/>
</dbReference>
<evidence type="ECO:0000256" key="2">
    <source>
        <dbReference type="ARBA" id="ARBA00022649"/>
    </source>
</evidence>
<dbReference type="Proteomes" id="UP000028781">
    <property type="component" value="Chromosome"/>
</dbReference>
<protein>
    <recommendedName>
        <fullName evidence="6">Gamma-glutamylcyclotransferase AIG2-like domain-containing protein</fullName>
    </recommendedName>
</protein>
<keyword evidence="2" id="KW-1277">Toxin-antitoxin system</keyword>
<dbReference type="GO" id="GO:0016787">
    <property type="term" value="F:hydrolase activity"/>
    <property type="evidence" value="ECO:0007669"/>
    <property type="project" value="UniProtKB-KW"/>
</dbReference>
<evidence type="ECO:0000313" key="8">
    <source>
        <dbReference type="Proteomes" id="UP000028781"/>
    </source>
</evidence>
<dbReference type="HOGENOM" id="CLU_1243026_0_0_2"/>
<dbReference type="SUPFAM" id="SSF110857">
    <property type="entry name" value="Gamma-glutamyl cyclotransferase-like"/>
    <property type="match status" value="1"/>
</dbReference>
<evidence type="ECO:0000259" key="6">
    <source>
        <dbReference type="Pfam" id="PF06094"/>
    </source>
</evidence>
<dbReference type="InterPro" id="IPR036568">
    <property type="entry name" value="GGCT-like_sf"/>
</dbReference>
<dbReference type="Pfam" id="PF01934">
    <property type="entry name" value="HepT-like"/>
    <property type="match status" value="1"/>
</dbReference>
<evidence type="ECO:0000256" key="1">
    <source>
        <dbReference type="ARBA" id="ARBA00022553"/>
    </source>
</evidence>
<dbReference type="KEGG" id="mjh:JH146_1347"/>
<dbReference type="GO" id="GO:0004540">
    <property type="term" value="F:RNA nuclease activity"/>
    <property type="evidence" value="ECO:0007669"/>
    <property type="project" value="InterPro"/>
</dbReference>
<accession>A0A076LKN0</accession>
<dbReference type="PANTHER" id="PTHR34139">
    <property type="entry name" value="UPF0331 PROTEIN MJ0127"/>
    <property type="match status" value="1"/>
</dbReference>
<dbReference type="AlphaFoldDB" id="A0A076LKN0"/>
<gene>
    <name evidence="7" type="ORF">JH146_1347</name>
</gene>
<dbReference type="STRING" id="1301915.JH146_1347"/>
<dbReference type="Pfam" id="PF06094">
    <property type="entry name" value="GGACT"/>
    <property type="match status" value="1"/>
</dbReference>
<dbReference type="Gene3D" id="3.10.490.10">
    <property type="entry name" value="Gamma-glutamyl cyclotransferase-like"/>
    <property type="match status" value="1"/>
</dbReference>
<name>A0A076LKN0_9EURY</name>
<keyword evidence="3" id="KW-0540">Nuclease</keyword>
<dbReference type="InterPro" id="IPR009288">
    <property type="entry name" value="AIG2-like_dom"/>
</dbReference>
<dbReference type="PANTHER" id="PTHR34139:SF1">
    <property type="entry name" value="RNASE MJ1380-RELATED"/>
    <property type="match status" value="1"/>
</dbReference>
<evidence type="ECO:0000256" key="5">
    <source>
        <dbReference type="ARBA" id="ARBA00022801"/>
    </source>
</evidence>
<dbReference type="GO" id="GO:0000166">
    <property type="term" value="F:nucleotide binding"/>
    <property type="evidence" value="ECO:0007669"/>
    <property type="project" value="UniProtKB-KW"/>
</dbReference>
<evidence type="ECO:0000256" key="3">
    <source>
        <dbReference type="ARBA" id="ARBA00022722"/>
    </source>
</evidence>
<proteinExistence type="predicted"/>
<sequence length="227" mass="27262">MKKDVKIFLNHILESIELIEEYTKDKSEDDFFTSKFLQDAVIRRIEIIGEAIKNLPMEFRNKYNQIPWKEFAGMRDILIHKYFGVDLGLTWEVVKKDIPKLKEDILKIINELKEKEWNLNKNKKYNVFAYGELMKKERLLELINRVPKMIKGRVYNYERFFDETIGYYGARKKEGSYIGGIILLDITDEELEIFDDYEDLDVYYIREKTTAVGEDGKKYDVYIYLRK</sequence>
<feature type="domain" description="Gamma-glutamylcyclotransferase AIG2-like" evidence="6">
    <location>
        <begin position="127"/>
        <end position="225"/>
    </location>
</feature>
<keyword evidence="8" id="KW-1185">Reference proteome</keyword>